<feature type="compositionally biased region" description="Basic and acidic residues" evidence="1">
    <location>
        <begin position="105"/>
        <end position="117"/>
    </location>
</feature>
<dbReference type="OrthoDB" id="10454452at2759"/>
<feature type="region of interest" description="Disordered" evidence="1">
    <location>
        <begin position="89"/>
        <end position="144"/>
    </location>
</feature>
<name>W4H3Y3_APHAT</name>
<evidence type="ECO:0000313" key="2">
    <source>
        <dbReference type="EMBL" id="ETV85979.1"/>
    </source>
</evidence>
<sequence length="144" mass="16666">MSFSHLSQARDTNTSIKEVDVHHPRTLGPGSYGKLNVWEGKPETTTRPRTSFGTSVEDEHPRYSHIERDSSILQDSTLLDEHRLLLKRNERAIHSSPKKSQTKQQVEHTNFHTDKMEPYMMKLPQPLGDKLRQKRLDGTTKHDI</sequence>
<feature type="region of interest" description="Disordered" evidence="1">
    <location>
        <begin position="1"/>
        <end position="60"/>
    </location>
</feature>
<dbReference type="AlphaFoldDB" id="W4H3Y3"/>
<dbReference type="GeneID" id="20804477"/>
<organism evidence="2">
    <name type="scientific">Aphanomyces astaci</name>
    <name type="common">Crayfish plague agent</name>
    <dbReference type="NCBI Taxonomy" id="112090"/>
    <lineage>
        <taxon>Eukaryota</taxon>
        <taxon>Sar</taxon>
        <taxon>Stramenopiles</taxon>
        <taxon>Oomycota</taxon>
        <taxon>Saprolegniomycetes</taxon>
        <taxon>Saprolegniales</taxon>
        <taxon>Verrucalvaceae</taxon>
        <taxon>Aphanomyces</taxon>
    </lineage>
</organism>
<gene>
    <name evidence="2" type="ORF">H257_02481</name>
</gene>
<protein>
    <submittedName>
        <fullName evidence="2">Uncharacterized protein</fullName>
    </submittedName>
</protein>
<reference evidence="2" key="1">
    <citation type="submission" date="2013-12" db="EMBL/GenBank/DDBJ databases">
        <title>The Genome Sequence of Aphanomyces astaci APO3.</title>
        <authorList>
            <consortium name="The Broad Institute Genomics Platform"/>
            <person name="Russ C."/>
            <person name="Tyler B."/>
            <person name="van West P."/>
            <person name="Dieguez-Uribeondo J."/>
            <person name="Young S.K."/>
            <person name="Zeng Q."/>
            <person name="Gargeya S."/>
            <person name="Fitzgerald M."/>
            <person name="Abouelleil A."/>
            <person name="Alvarado L."/>
            <person name="Chapman S.B."/>
            <person name="Gainer-Dewar J."/>
            <person name="Goldberg J."/>
            <person name="Griggs A."/>
            <person name="Gujja S."/>
            <person name="Hansen M."/>
            <person name="Howarth C."/>
            <person name="Imamovic A."/>
            <person name="Ireland A."/>
            <person name="Larimer J."/>
            <person name="McCowan C."/>
            <person name="Murphy C."/>
            <person name="Pearson M."/>
            <person name="Poon T.W."/>
            <person name="Priest M."/>
            <person name="Roberts A."/>
            <person name="Saif S."/>
            <person name="Shea T."/>
            <person name="Sykes S."/>
            <person name="Wortman J."/>
            <person name="Nusbaum C."/>
            <person name="Birren B."/>
        </authorList>
    </citation>
    <scope>NUCLEOTIDE SEQUENCE [LARGE SCALE GENOMIC DNA]</scope>
    <source>
        <strain evidence="2">APO3</strain>
    </source>
</reference>
<evidence type="ECO:0000256" key="1">
    <source>
        <dbReference type="SAM" id="MobiDB-lite"/>
    </source>
</evidence>
<dbReference type="EMBL" id="KI913117">
    <property type="protein sequence ID" value="ETV85979.1"/>
    <property type="molecule type" value="Genomic_DNA"/>
</dbReference>
<feature type="compositionally biased region" description="Polar residues" evidence="1">
    <location>
        <begin position="1"/>
        <end position="16"/>
    </location>
</feature>
<accession>W4H3Y3</accession>
<dbReference type="VEuPathDB" id="FungiDB:H257_02481"/>
<proteinExistence type="predicted"/>
<feature type="compositionally biased region" description="Basic and acidic residues" evidence="1">
    <location>
        <begin position="129"/>
        <end position="144"/>
    </location>
</feature>
<dbReference type="RefSeq" id="XP_009824451.1">
    <property type="nucleotide sequence ID" value="XM_009826149.1"/>
</dbReference>